<dbReference type="EMBL" id="HBKR01032648">
    <property type="protein sequence ID" value="CAE2329260.1"/>
    <property type="molecule type" value="Transcribed_RNA"/>
</dbReference>
<gene>
    <name evidence="2" type="ORF">NAES01612_LOCUS21422</name>
</gene>
<feature type="compositionally biased region" description="Basic and acidic residues" evidence="1">
    <location>
        <begin position="82"/>
        <end position="91"/>
    </location>
</feature>
<organism evidence="2">
    <name type="scientific">Paramoeba aestuarina</name>
    <dbReference type="NCBI Taxonomy" id="180227"/>
    <lineage>
        <taxon>Eukaryota</taxon>
        <taxon>Amoebozoa</taxon>
        <taxon>Discosea</taxon>
        <taxon>Flabellinia</taxon>
        <taxon>Dactylopodida</taxon>
        <taxon>Paramoebidae</taxon>
        <taxon>Paramoeba</taxon>
    </lineage>
</organism>
<accession>A0A7S4PBS6</accession>
<name>A0A7S4PBS6_9EUKA</name>
<sequence length="313" mass="35478">VKLHRHSVSSAEKLVIRLPSRGISREDLLDVKEKPRTPLRSQRREVVREKEIEKEKDKKEPQEQLHGHSSSQALPPSPLSESIREIQEETSRFTSSAMAEELPGLFKKAAGAVGNSEPSRLPEPLTPPKFQPKPSQSQSSLQAPPYFPPITSHQLYQDPTNPITYQLAQQQLVHQHEAQLLLQQQEAATQQLLQHLHQQAAQQQPQQQEAAMAHQSSLAWVPIEAEGYYYPVEVYAVPTDGSIQLPANIPEEDAVCFRPVGHTEFLVARKQNLHPFAQELHSRGSMLIQKGNAEIFAEAMRIYEEQTKDRRPY</sequence>
<protein>
    <submittedName>
        <fullName evidence="2">Uncharacterized protein</fullName>
    </submittedName>
</protein>
<feature type="region of interest" description="Disordered" evidence="1">
    <location>
        <begin position="33"/>
        <end position="97"/>
    </location>
</feature>
<evidence type="ECO:0000256" key="1">
    <source>
        <dbReference type="SAM" id="MobiDB-lite"/>
    </source>
</evidence>
<reference evidence="2" key="1">
    <citation type="submission" date="2021-01" db="EMBL/GenBank/DDBJ databases">
        <authorList>
            <person name="Corre E."/>
            <person name="Pelletier E."/>
            <person name="Niang G."/>
            <person name="Scheremetjew M."/>
            <person name="Finn R."/>
            <person name="Kale V."/>
            <person name="Holt S."/>
            <person name="Cochrane G."/>
            <person name="Meng A."/>
            <person name="Brown T."/>
            <person name="Cohen L."/>
        </authorList>
    </citation>
    <scope>NUCLEOTIDE SEQUENCE</scope>
    <source>
        <strain evidence="2">SoJaBio B1-5/56/2</strain>
    </source>
</reference>
<dbReference type="AlphaFoldDB" id="A0A7S4PBS6"/>
<feature type="compositionally biased region" description="Low complexity" evidence="1">
    <location>
        <begin position="132"/>
        <end position="144"/>
    </location>
</feature>
<proteinExistence type="predicted"/>
<feature type="compositionally biased region" description="Basic and acidic residues" evidence="1">
    <location>
        <begin position="33"/>
        <end position="66"/>
    </location>
</feature>
<feature type="region of interest" description="Disordered" evidence="1">
    <location>
        <begin position="110"/>
        <end position="147"/>
    </location>
</feature>
<feature type="non-terminal residue" evidence="2">
    <location>
        <position position="1"/>
    </location>
</feature>
<evidence type="ECO:0000313" key="2">
    <source>
        <dbReference type="EMBL" id="CAE2329260.1"/>
    </source>
</evidence>